<evidence type="ECO:0000256" key="5">
    <source>
        <dbReference type="ARBA" id="ARBA00022737"/>
    </source>
</evidence>
<evidence type="ECO:0000256" key="9">
    <source>
        <dbReference type="ARBA" id="ARBA00023136"/>
    </source>
</evidence>
<evidence type="ECO:0000256" key="6">
    <source>
        <dbReference type="ARBA" id="ARBA00022741"/>
    </source>
</evidence>
<keyword evidence="9" id="KW-0472">Membrane</keyword>
<evidence type="ECO:0000256" key="4">
    <source>
        <dbReference type="ARBA" id="ARBA00022597"/>
    </source>
</evidence>
<dbReference type="InterPro" id="IPR003593">
    <property type="entry name" value="AAA+_ATPase"/>
</dbReference>
<evidence type="ECO:0000256" key="2">
    <source>
        <dbReference type="ARBA" id="ARBA00022448"/>
    </source>
</evidence>
<dbReference type="SUPFAM" id="SSF52540">
    <property type="entry name" value="P-loop containing nucleoside triphosphate hydrolases"/>
    <property type="match status" value="2"/>
</dbReference>
<reference evidence="11 12" key="1">
    <citation type="submission" date="2020-08" db="EMBL/GenBank/DDBJ databases">
        <title>Genomic Encyclopedia of Type Strains, Phase IV (KMG-V): Genome sequencing to study the core and pangenomes of soil and plant-associated prokaryotes.</title>
        <authorList>
            <person name="Whitman W."/>
        </authorList>
    </citation>
    <scope>NUCLEOTIDE SEQUENCE [LARGE SCALE GENOMIC DNA]</scope>
    <source>
        <strain evidence="11 12">SEMIA 4084</strain>
    </source>
</reference>
<dbReference type="Gene3D" id="3.40.50.300">
    <property type="entry name" value="P-loop containing nucleotide triphosphate hydrolases"/>
    <property type="match status" value="2"/>
</dbReference>
<keyword evidence="5" id="KW-0677">Repeat</keyword>
<dbReference type="Pfam" id="PF00005">
    <property type="entry name" value="ABC_tran"/>
    <property type="match status" value="2"/>
</dbReference>
<dbReference type="PANTHER" id="PTHR43790">
    <property type="entry name" value="CARBOHYDRATE TRANSPORT ATP-BINDING PROTEIN MG119-RELATED"/>
    <property type="match status" value="1"/>
</dbReference>
<dbReference type="GO" id="GO:0016887">
    <property type="term" value="F:ATP hydrolysis activity"/>
    <property type="evidence" value="ECO:0007669"/>
    <property type="project" value="InterPro"/>
</dbReference>
<dbReference type="SMART" id="SM00382">
    <property type="entry name" value="AAA"/>
    <property type="match status" value="2"/>
</dbReference>
<gene>
    <name evidence="11" type="ORF">GGD55_002424</name>
</gene>
<comment type="caution">
    <text evidence="11">The sequence shown here is derived from an EMBL/GenBank/DDBJ whole genome shotgun (WGS) entry which is preliminary data.</text>
</comment>
<keyword evidence="2" id="KW-0813">Transport</keyword>
<keyword evidence="12" id="KW-1185">Reference proteome</keyword>
<dbReference type="PROSITE" id="PS50893">
    <property type="entry name" value="ABC_TRANSPORTER_2"/>
    <property type="match status" value="2"/>
</dbReference>
<dbReference type="FunFam" id="3.40.50.300:FF:000127">
    <property type="entry name" value="Ribose import ATP-binding protein RbsA"/>
    <property type="match status" value="1"/>
</dbReference>
<dbReference type="CDD" id="cd03216">
    <property type="entry name" value="ABC_Carb_Monos_I"/>
    <property type="match status" value="1"/>
</dbReference>
<evidence type="ECO:0000256" key="7">
    <source>
        <dbReference type="ARBA" id="ARBA00022840"/>
    </source>
</evidence>
<feature type="domain" description="ABC transporter" evidence="10">
    <location>
        <begin position="4"/>
        <end position="239"/>
    </location>
</feature>
<dbReference type="GO" id="GO:0005886">
    <property type="term" value="C:plasma membrane"/>
    <property type="evidence" value="ECO:0007669"/>
    <property type="project" value="UniProtKB-SubCell"/>
</dbReference>
<dbReference type="InterPro" id="IPR003439">
    <property type="entry name" value="ABC_transporter-like_ATP-bd"/>
</dbReference>
<comment type="subcellular location">
    <subcellularLocation>
        <location evidence="1">Cell membrane</location>
        <topology evidence="1">Peripheral membrane protein</topology>
    </subcellularLocation>
</comment>
<evidence type="ECO:0000313" key="11">
    <source>
        <dbReference type="EMBL" id="MBB5535720.1"/>
    </source>
</evidence>
<dbReference type="GO" id="GO:0005524">
    <property type="term" value="F:ATP binding"/>
    <property type="evidence" value="ECO:0007669"/>
    <property type="project" value="UniProtKB-KW"/>
</dbReference>
<evidence type="ECO:0000259" key="10">
    <source>
        <dbReference type="PROSITE" id="PS50893"/>
    </source>
</evidence>
<dbReference type="RefSeq" id="WP_018325447.1">
    <property type="nucleotide sequence ID" value="NZ_JACHBK010000005.1"/>
</dbReference>
<keyword evidence="6" id="KW-0547">Nucleotide-binding</keyword>
<sequence>MNRLDMRQISKEFGGIAALSGAEFSARAGEVHALMGENGAGKSTLMKILAGAYTHDGGEIRIGGEAVSIMNPQDAIRNGVSIIYQEFSLARDLTVAENILIETLGHGLFVDRKAMDARAEKLLARMGFDDIQPGEIAGGLTIARQQVVEICKALSRDCSILVLDEPTAVLTTHETEKLFDLVRRLRDQGVCIIYISHRLDEIFSLCDRVTVLKDGATVGTWETAVLDHKTLVNLMIGRELKDFFPERHATPGAVALEVDGLAAGALVSDISFNVRRGEVLGIGGLVGAGRTEVLRAIFGADPIARGEIRIDGETRSIRSPGDAVRAGIGLVPEDRKQQGCLLHMPILNNAMLTPVNPHLGFLGLIRDARERGATEALRSRLNLKAASIDAEAGTLSGGNQQKVAIMKWLVSGCEILLLDEPTRGVDVGAKVELYRVINELAANGAAIVMVSSEMLELIGMCDRVIVMRAGRLAGELSGPQLTEEGIIELAMGRKHVH</sequence>
<evidence type="ECO:0000313" key="12">
    <source>
        <dbReference type="Proteomes" id="UP000585507"/>
    </source>
</evidence>
<organism evidence="11 12">
    <name type="scientific">Rhizobium giardinii</name>
    <dbReference type="NCBI Taxonomy" id="56731"/>
    <lineage>
        <taxon>Bacteria</taxon>
        <taxon>Pseudomonadati</taxon>
        <taxon>Pseudomonadota</taxon>
        <taxon>Alphaproteobacteria</taxon>
        <taxon>Hyphomicrobiales</taxon>
        <taxon>Rhizobiaceae</taxon>
        <taxon>Rhizobium/Agrobacterium group</taxon>
        <taxon>Rhizobium</taxon>
    </lineage>
</organism>
<feature type="domain" description="ABC transporter" evidence="10">
    <location>
        <begin position="238"/>
        <end position="494"/>
    </location>
</feature>
<keyword evidence="3" id="KW-1003">Cell membrane</keyword>
<dbReference type="CDD" id="cd03215">
    <property type="entry name" value="ABC_Carb_Monos_II"/>
    <property type="match status" value="1"/>
</dbReference>
<evidence type="ECO:0000256" key="8">
    <source>
        <dbReference type="ARBA" id="ARBA00022967"/>
    </source>
</evidence>
<name>A0A7W8UA99_9HYPH</name>
<keyword evidence="7 11" id="KW-0067">ATP-binding</keyword>
<keyword evidence="8" id="KW-1278">Translocase</keyword>
<protein>
    <submittedName>
        <fullName evidence="11">Ribose transport system ATP-binding protein</fullName>
    </submittedName>
</protein>
<accession>A0A7W8UA99</accession>
<dbReference type="EMBL" id="JACHBK010000005">
    <property type="protein sequence ID" value="MBB5535720.1"/>
    <property type="molecule type" value="Genomic_DNA"/>
</dbReference>
<dbReference type="InterPro" id="IPR050107">
    <property type="entry name" value="ABC_carbohydrate_import_ATPase"/>
</dbReference>
<dbReference type="InterPro" id="IPR027417">
    <property type="entry name" value="P-loop_NTPase"/>
</dbReference>
<proteinExistence type="predicted"/>
<evidence type="ECO:0000256" key="1">
    <source>
        <dbReference type="ARBA" id="ARBA00004202"/>
    </source>
</evidence>
<dbReference type="PANTHER" id="PTHR43790:SF3">
    <property type="entry name" value="D-ALLOSE IMPORT ATP-BINDING PROTEIN ALSA-RELATED"/>
    <property type="match status" value="1"/>
</dbReference>
<evidence type="ECO:0000256" key="3">
    <source>
        <dbReference type="ARBA" id="ARBA00022475"/>
    </source>
</evidence>
<dbReference type="Proteomes" id="UP000585507">
    <property type="component" value="Unassembled WGS sequence"/>
</dbReference>
<keyword evidence="4" id="KW-0762">Sugar transport</keyword>
<dbReference type="AlphaFoldDB" id="A0A7W8UA99"/>